<feature type="transmembrane region" description="Helical" evidence="1">
    <location>
        <begin position="253"/>
        <end position="270"/>
    </location>
</feature>
<dbReference type="RefSeq" id="WP_028070686.1">
    <property type="nucleotide sequence ID" value="NZ_JBPFQZ010000011.1"/>
</dbReference>
<dbReference type="EMBL" id="LR590484">
    <property type="protein sequence ID" value="VTR32970.1"/>
    <property type="molecule type" value="Genomic_DNA"/>
</dbReference>
<dbReference type="GeneID" id="78461873"/>
<evidence type="ECO:0000259" key="2">
    <source>
        <dbReference type="PROSITE" id="PS50056"/>
    </source>
</evidence>
<name>A0A4U9UHP9_9SPHI</name>
<dbReference type="SUPFAM" id="SSF52799">
    <property type="entry name" value="(Phosphotyrosine protein) phosphatases II"/>
    <property type="match status" value="1"/>
</dbReference>
<accession>A0A4U9UHP9</accession>
<feature type="transmembrane region" description="Helical" evidence="1">
    <location>
        <begin position="88"/>
        <end position="108"/>
    </location>
</feature>
<dbReference type="Proteomes" id="UP000308196">
    <property type="component" value="Chromosome"/>
</dbReference>
<feature type="domain" description="Tyrosine specific protein phosphatases" evidence="2">
    <location>
        <begin position="405"/>
        <end position="466"/>
    </location>
</feature>
<feature type="transmembrane region" description="Helical" evidence="1">
    <location>
        <begin position="160"/>
        <end position="178"/>
    </location>
</feature>
<dbReference type="PANTHER" id="PTHR47216:SF4">
    <property type="entry name" value="OS01G0859400 PROTEIN"/>
    <property type="match status" value="1"/>
</dbReference>
<dbReference type="Gene3D" id="3.90.190.10">
    <property type="entry name" value="Protein tyrosine phosphatase superfamily"/>
    <property type="match status" value="1"/>
</dbReference>
<dbReference type="AlphaFoldDB" id="A0A4U9UHP9"/>
<keyword evidence="1" id="KW-0812">Transmembrane</keyword>
<feature type="transmembrane region" description="Helical" evidence="1">
    <location>
        <begin position="12"/>
        <end position="33"/>
    </location>
</feature>
<dbReference type="InterPro" id="IPR000387">
    <property type="entry name" value="Tyr_Pase_dom"/>
</dbReference>
<gene>
    <name evidence="3" type="ORF">NCTC11429_01096</name>
</gene>
<protein>
    <submittedName>
        <fullName evidence="3">PAP2 superfamily</fullName>
    </submittedName>
</protein>
<sequence length="483" mass="55942">MDEKRLKKVNSQLFVAIYCLLLFQLTYPLTAVYAGSLAAVPSFVFDFEQHIPFIPWMILPYMSSGLFFFLVPFYCGQKKELLCYARRFTFVTLIAAICFLLFPLRFSFDRPQVENPLFTMFFFFLEKYDSPFNQAPSLHVAYACLFWSVLRWKFNGWKKIILGTWLLMMGLGTLTVYQHQVIDLLTACILVQFSFILFPNAIEQEHNLRQESGQGGRSGYERTCGEGNSEGVNLNSDGERFERRISLTRNQQLANSYYLAGWIFMLLVLLCEGRLLLLILFVWIALLCFAVGYNYLRGNTGFLKDHRGRIPMVKKVFYAPYQLAYWLIWRFFRKKNNPPLMELLPRCYVGPRLNASELVALGLERNLVVFDLAAELEDIKLLGAMEKYYSFPLLDIAEINVHDAHVILGAMLSAYRNLDEHENMVIHCTMGYSRSMLFAILMTRELLSLDLNKAIDQVKSINRYVVLRGYAIQLMKVIVAGRS</sequence>
<evidence type="ECO:0000313" key="3">
    <source>
        <dbReference type="EMBL" id="VTR32970.1"/>
    </source>
</evidence>
<dbReference type="KEGG" id="stha:NCTC11429_01096"/>
<feature type="transmembrane region" description="Helical" evidence="1">
    <location>
        <begin position="276"/>
        <end position="296"/>
    </location>
</feature>
<keyword evidence="1" id="KW-1133">Transmembrane helix</keyword>
<feature type="transmembrane region" description="Helical" evidence="1">
    <location>
        <begin position="316"/>
        <end position="332"/>
    </location>
</feature>
<reference evidence="3 4" key="1">
    <citation type="submission" date="2019-05" db="EMBL/GenBank/DDBJ databases">
        <authorList>
            <consortium name="Pathogen Informatics"/>
        </authorList>
    </citation>
    <scope>NUCLEOTIDE SEQUENCE [LARGE SCALE GENOMIC DNA]</scope>
    <source>
        <strain evidence="3 4">NCTC11429</strain>
    </source>
</reference>
<organism evidence="3 4">
    <name type="scientific">Sphingobacterium thalpophilum</name>
    <dbReference type="NCBI Taxonomy" id="259"/>
    <lineage>
        <taxon>Bacteria</taxon>
        <taxon>Pseudomonadati</taxon>
        <taxon>Bacteroidota</taxon>
        <taxon>Sphingobacteriia</taxon>
        <taxon>Sphingobacteriales</taxon>
        <taxon>Sphingobacteriaceae</taxon>
        <taxon>Sphingobacterium</taxon>
    </lineage>
</organism>
<dbReference type="CDD" id="cd03386">
    <property type="entry name" value="PAP2_Aur1_like"/>
    <property type="match status" value="1"/>
</dbReference>
<feature type="transmembrane region" description="Helical" evidence="1">
    <location>
        <begin position="53"/>
        <end position="76"/>
    </location>
</feature>
<keyword evidence="1" id="KW-0472">Membrane</keyword>
<proteinExistence type="predicted"/>
<evidence type="ECO:0000313" key="4">
    <source>
        <dbReference type="Proteomes" id="UP000308196"/>
    </source>
</evidence>
<dbReference type="PROSITE" id="PS50056">
    <property type="entry name" value="TYR_PHOSPHATASE_2"/>
    <property type="match status" value="1"/>
</dbReference>
<dbReference type="STRING" id="1123265.GCA_000686625_04013"/>
<dbReference type="InterPro" id="IPR029021">
    <property type="entry name" value="Prot-tyrosine_phosphatase-like"/>
</dbReference>
<evidence type="ECO:0000256" key="1">
    <source>
        <dbReference type="SAM" id="Phobius"/>
    </source>
</evidence>
<dbReference type="PANTHER" id="PTHR47216">
    <property type="match status" value="1"/>
</dbReference>